<dbReference type="Proteomes" id="UP000054477">
    <property type="component" value="Unassembled WGS sequence"/>
</dbReference>
<reference evidence="2" key="2">
    <citation type="submission" date="2015-01" db="EMBL/GenBank/DDBJ databases">
        <title>Evolutionary Origins and Diversification of the Mycorrhizal Mutualists.</title>
        <authorList>
            <consortium name="DOE Joint Genome Institute"/>
            <consortium name="Mycorrhizal Genomics Consortium"/>
            <person name="Kohler A."/>
            <person name="Kuo A."/>
            <person name="Nagy L.G."/>
            <person name="Floudas D."/>
            <person name="Copeland A."/>
            <person name="Barry K.W."/>
            <person name="Cichocki N."/>
            <person name="Veneault-Fourrey C."/>
            <person name="LaButti K."/>
            <person name="Lindquist E.A."/>
            <person name="Lipzen A."/>
            <person name="Lundell T."/>
            <person name="Morin E."/>
            <person name="Murat C."/>
            <person name="Riley R."/>
            <person name="Ohm R."/>
            <person name="Sun H."/>
            <person name="Tunlid A."/>
            <person name="Henrissat B."/>
            <person name="Grigoriev I.V."/>
            <person name="Hibbett D.S."/>
            <person name="Martin F."/>
        </authorList>
    </citation>
    <scope>NUCLEOTIDE SEQUENCE [LARGE SCALE GENOMIC DNA]</scope>
    <source>
        <strain evidence="2">LaAM-08-1</strain>
    </source>
</reference>
<evidence type="ECO:0000313" key="2">
    <source>
        <dbReference type="Proteomes" id="UP000054477"/>
    </source>
</evidence>
<proteinExistence type="predicted"/>
<gene>
    <name evidence="1" type="ORF">K443DRAFT_685256</name>
</gene>
<dbReference type="HOGENOM" id="CLU_1768397_0_0_1"/>
<keyword evidence="2" id="KW-1185">Reference proteome</keyword>
<dbReference type="EMBL" id="KN838910">
    <property type="protein sequence ID" value="KIJ92438.1"/>
    <property type="molecule type" value="Genomic_DNA"/>
</dbReference>
<sequence length="147" mass="16024">MADLNKYAIPDANGIRWAEATTKNGVLYRHGFHHTATPKASAGNEASAINSGRGVIKASGDGGVDVNWPLGTKADHISVCHVTSYDFFATPDDLVYDYQMKFFVDGGWDRTFTDDLNVEYSCVTITNGSHYIQFSSSSTNPAIRHVS</sequence>
<organism evidence="1 2">
    <name type="scientific">Laccaria amethystina LaAM-08-1</name>
    <dbReference type="NCBI Taxonomy" id="1095629"/>
    <lineage>
        <taxon>Eukaryota</taxon>
        <taxon>Fungi</taxon>
        <taxon>Dikarya</taxon>
        <taxon>Basidiomycota</taxon>
        <taxon>Agaricomycotina</taxon>
        <taxon>Agaricomycetes</taxon>
        <taxon>Agaricomycetidae</taxon>
        <taxon>Agaricales</taxon>
        <taxon>Agaricineae</taxon>
        <taxon>Hydnangiaceae</taxon>
        <taxon>Laccaria</taxon>
    </lineage>
</organism>
<reference evidence="1 2" key="1">
    <citation type="submission" date="2014-04" db="EMBL/GenBank/DDBJ databases">
        <authorList>
            <consortium name="DOE Joint Genome Institute"/>
            <person name="Kuo A."/>
            <person name="Kohler A."/>
            <person name="Nagy L.G."/>
            <person name="Floudas D."/>
            <person name="Copeland A."/>
            <person name="Barry K.W."/>
            <person name="Cichocki N."/>
            <person name="Veneault-Fourrey C."/>
            <person name="LaButti K."/>
            <person name="Lindquist E.A."/>
            <person name="Lipzen A."/>
            <person name="Lundell T."/>
            <person name="Morin E."/>
            <person name="Murat C."/>
            <person name="Sun H."/>
            <person name="Tunlid A."/>
            <person name="Henrissat B."/>
            <person name="Grigoriev I.V."/>
            <person name="Hibbett D.S."/>
            <person name="Martin F."/>
            <person name="Nordberg H.P."/>
            <person name="Cantor M.N."/>
            <person name="Hua S.X."/>
        </authorList>
    </citation>
    <scope>NUCLEOTIDE SEQUENCE [LARGE SCALE GENOMIC DNA]</scope>
    <source>
        <strain evidence="1 2">LaAM-08-1</strain>
    </source>
</reference>
<protein>
    <submittedName>
        <fullName evidence="1">Uncharacterized protein</fullName>
    </submittedName>
</protein>
<accession>A0A0C9WV23</accession>
<name>A0A0C9WV23_9AGAR</name>
<evidence type="ECO:0000313" key="1">
    <source>
        <dbReference type="EMBL" id="KIJ92438.1"/>
    </source>
</evidence>
<dbReference type="AlphaFoldDB" id="A0A0C9WV23"/>